<keyword evidence="4" id="KW-0274">FAD</keyword>
<dbReference type="EMBL" id="GL988041">
    <property type="protein sequence ID" value="EGS21860.1"/>
    <property type="molecule type" value="Genomic_DNA"/>
</dbReference>
<feature type="transmembrane region" description="Helical" evidence="6">
    <location>
        <begin position="603"/>
        <end position="627"/>
    </location>
</feature>
<evidence type="ECO:0000256" key="6">
    <source>
        <dbReference type="SAM" id="Phobius"/>
    </source>
</evidence>
<dbReference type="eggNOG" id="KOG2614">
    <property type="taxonomic scope" value="Eukaryota"/>
</dbReference>
<keyword evidence="6" id="KW-0472">Membrane</keyword>
<sequence length="768" mass="85418">MAKDRFRVIIVGGGVAGLTLANALEQAGVDYLLLEARDTVAPDLGATIGIHPNGARILDQLGIWAKIEVAERMTPRKLGMVYYHRDNKGNLICPADNIPKLLTARTGYFLRFLERWELLAIIRDNLKDQSKILVNKKVTDIKDGDDIATVICEDGSLFHGDLVVGADGVFSKTRAKIWELAEPENPGLVKLGDIPRYTDKEVCKVEARKLVTRNLDIVIRSSPERITMKDIWETTVKYNVTATEEATFRLWHWGRLVCVGDSVHKTTPNMAAGGNMAIESVAALANGIKQLADSFAATKRRPTRAEIEQVMSEYQKRRYARAKRGVEDSGVYTQANNMDSLPGLVFRYSLPLMMDVLPELAANTMIAAEKLDFLPLPSTSLTGTMPYNQSQGSEKREGILKRMAFGFPMLLLLVLAVYVMDLNPAVPLIEEVLAKGSVEVDGITVPIQRTFFGQQGVDDWTSAINTFFFPCIYDLVEGAWHQILSFLTDGVVLLTVLIYEANRRANHLTLLQWPMLFAFAAQFVGIGLIGPIYTFIHYVLSPLDKYAASDQRLTNVRATKAALPAVALGLLVPVYLSNGIPPIPLSLNPEPLSPDQRLRQFQWQQTMLGIFFQPYPILVSVFLFFISRIWNDTTEEDKYKNTGRDLPVIEWSVGLASIFSAALWIWSTSLSPTRMQQVFIPKGLLKDIDSMWIFAAEFLKWDEVFGLGSYLLWLAYLFWDLKVAEPGLGGPAGPEQYRAATTGGIQGADTTPLSTLGPKYEQALTITG</sequence>
<dbReference type="InterPro" id="IPR050562">
    <property type="entry name" value="FAD_mOase_fung"/>
</dbReference>
<evidence type="ECO:0000256" key="2">
    <source>
        <dbReference type="ARBA" id="ARBA00007992"/>
    </source>
</evidence>
<proteinExistence type="inferred from homology"/>
<keyword evidence="3" id="KW-0285">Flavoprotein</keyword>
<dbReference type="PRINTS" id="PR00420">
    <property type="entry name" value="RNGMNOXGNASE"/>
</dbReference>
<dbReference type="OrthoDB" id="10029326at2759"/>
<dbReference type="Proteomes" id="UP000008066">
    <property type="component" value="Unassembled WGS sequence"/>
</dbReference>
<dbReference type="HOGENOM" id="CLU_009665_12_0_1"/>
<keyword evidence="6" id="KW-0812">Transmembrane</keyword>
<dbReference type="KEGG" id="cthr:CTHT_0037310"/>
<evidence type="ECO:0000256" key="4">
    <source>
        <dbReference type="ARBA" id="ARBA00022827"/>
    </source>
</evidence>
<dbReference type="InterPro" id="IPR036188">
    <property type="entry name" value="FAD/NAD-bd_sf"/>
</dbReference>
<dbReference type="GO" id="GO:0071949">
    <property type="term" value="F:FAD binding"/>
    <property type="evidence" value="ECO:0007669"/>
    <property type="project" value="InterPro"/>
</dbReference>
<dbReference type="GeneID" id="18257769"/>
<feature type="transmembrane region" description="Helical" evidence="6">
    <location>
        <begin position="403"/>
        <end position="420"/>
    </location>
</feature>
<evidence type="ECO:0000313" key="8">
    <source>
        <dbReference type="EMBL" id="EGS21860.1"/>
    </source>
</evidence>
<dbReference type="AlphaFoldDB" id="G0S7X3"/>
<dbReference type="Gene3D" id="3.50.50.60">
    <property type="entry name" value="FAD/NAD(P)-binding domain"/>
    <property type="match status" value="2"/>
</dbReference>
<accession>G0S7X3</accession>
<dbReference type="PANTHER" id="PTHR47356">
    <property type="entry name" value="FAD-DEPENDENT MONOOXYGENASE ASQG-RELATED"/>
    <property type="match status" value="1"/>
</dbReference>
<keyword evidence="6" id="KW-1133">Transmembrane helix</keyword>
<dbReference type="STRING" id="759272.G0S7X3"/>
<dbReference type="GO" id="GO:0004497">
    <property type="term" value="F:monooxygenase activity"/>
    <property type="evidence" value="ECO:0007669"/>
    <property type="project" value="InterPro"/>
</dbReference>
<evidence type="ECO:0000256" key="5">
    <source>
        <dbReference type="ARBA" id="ARBA00023002"/>
    </source>
</evidence>
<dbReference type="Pfam" id="PF01494">
    <property type="entry name" value="FAD_binding_3"/>
    <property type="match status" value="2"/>
</dbReference>
<dbReference type="RefSeq" id="XP_006694156.1">
    <property type="nucleotide sequence ID" value="XM_006694093.1"/>
</dbReference>
<feature type="transmembrane region" description="Helical" evidence="6">
    <location>
        <begin position="561"/>
        <end position="583"/>
    </location>
</feature>
<dbReference type="OMA" id="YYALEHI"/>
<gene>
    <name evidence="8" type="ORF">CTHT_0037310</name>
</gene>
<protein>
    <recommendedName>
        <fullName evidence="7">FAD-binding domain-containing protein</fullName>
    </recommendedName>
</protein>
<evidence type="ECO:0000259" key="7">
    <source>
        <dbReference type="Pfam" id="PF01494"/>
    </source>
</evidence>
<organism evidence="9">
    <name type="scientific">Chaetomium thermophilum (strain DSM 1495 / CBS 144.50 / IMI 039719)</name>
    <name type="common">Thermochaetoides thermophila</name>
    <dbReference type="NCBI Taxonomy" id="759272"/>
    <lineage>
        <taxon>Eukaryota</taxon>
        <taxon>Fungi</taxon>
        <taxon>Dikarya</taxon>
        <taxon>Ascomycota</taxon>
        <taxon>Pezizomycotina</taxon>
        <taxon>Sordariomycetes</taxon>
        <taxon>Sordariomycetidae</taxon>
        <taxon>Sordariales</taxon>
        <taxon>Chaetomiaceae</taxon>
        <taxon>Thermochaetoides</taxon>
    </lineage>
</organism>
<feature type="transmembrane region" description="Helical" evidence="6">
    <location>
        <begin position="648"/>
        <end position="666"/>
    </location>
</feature>
<evidence type="ECO:0000256" key="1">
    <source>
        <dbReference type="ARBA" id="ARBA00001974"/>
    </source>
</evidence>
<keyword evidence="5" id="KW-0560">Oxidoreductase</keyword>
<feature type="transmembrane region" description="Helical" evidence="6">
    <location>
        <begin position="513"/>
        <end position="540"/>
    </location>
</feature>
<feature type="domain" description="FAD-binding" evidence="7">
    <location>
        <begin position="238"/>
        <end position="288"/>
    </location>
</feature>
<keyword evidence="9" id="KW-1185">Reference proteome</keyword>
<name>G0S7X3_CHATD</name>
<reference evidence="8 9" key="1">
    <citation type="journal article" date="2011" name="Cell">
        <title>Insight into structure and assembly of the nuclear pore complex by utilizing the genome of a eukaryotic thermophile.</title>
        <authorList>
            <person name="Amlacher S."/>
            <person name="Sarges P."/>
            <person name="Flemming D."/>
            <person name="van Noort V."/>
            <person name="Kunze R."/>
            <person name="Devos D.P."/>
            <person name="Arumugam M."/>
            <person name="Bork P."/>
            <person name="Hurt E."/>
        </authorList>
    </citation>
    <scope>NUCLEOTIDE SEQUENCE [LARGE SCALE GENOMIC DNA]</scope>
    <source>
        <strain evidence="9">DSM 1495 / CBS 144.50 / IMI 039719</strain>
    </source>
</reference>
<dbReference type="PANTHER" id="PTHR47356:SF2">
    <property type="entry name" value="FAD-BINDING DOMAIN-CONTAINING PROTEIN-RELATED"/>
    <property type="match status" value="1"/>
</dbReference>
<dbReference type="InterPro" id="IPR002938">
    <property type="entry name" value="FAD-bd"/>
</dbReference>
<comment type="similarity">
    <text evidence="2">Belongs to the paxM FAD-dependent monooxygenase family.</text>
</comment>
<evidence type="ECO:0000313" key="9">
    <source>
        <dbReference type="Proteomes" id="UP000008066"/>
    </source>
</evidence>
<feature type="domain" description="FAD-binding" evidence="7">
    <location>
        <begin position="7"/>
        <end position="177"/>
    </location>
</feature>
<dbReference type="SUPFAM" id="SSF51905">
    <property type="entry name" value="FAD/NAD(P)-binding domain"/>
    <property type="match status" value="1"/>
</dbReference>
<comment type="cofactor">
    <cofactor evidence="1">
        <name>FAD</name>
        <dbReference type="ChEBI" id="CHEBI:57692"/>
    </cofactor>
</comment>
<evidence type="ECO:0000256" key="3">
    <source>
        <dbReference type="ARBA" id="ARBA00022630"/>
    </source>
</evidence>